<keyword evidence="1" id="KW-1133">Transmembrane helix</keyword>
<dbReference type="OrthoDB" id="1189796at2"/>
<dbReference type="EMBL" id="SLXM01000005">
    <property type="protein sequence ID" value="TCP24706.1"/>
    <property type="molecule type" value="Genomic_DNA"/>
</dbReference>
<evidence type="ECO:0000313" key="2">
    <source>
        <dbReference type="EMBL" id="TCP24706.1"/>
    </source>
</evidence>
<dbReference type="RefSeq" id="WP_132794764.1">
    <property type="nucleotide sequence ID" value="NZ_SLXM01000005.1"/>
</dbReference>
<protein>
    <submittedName>
        <fullName evidence="2">Uncharacterized protein</fullName>
    </submittedName>
</protein>
<name>A0A4V2SLT8_9FLAO</name>
<keyword evidence="1" id="KW-0812">Transmembrane</keyword>
<dbReference type="Proteomes" id="UP000294564">
    <property type="component" value="Unassembled WGS sequence"/>
</dbReference>
<feature type="transmembrane region" description="Helical" evidence="1">
    <location>
        <begin position="62"/>
        <end position="82"/>
    </location>
</feature>
<accession>A0A4V2SLT8</accession>
<proteinExistence type="predicted"/>
<comment type="caution">
    <text evidence="2">The sequence shown here is derived from an EMBL/GenBank/DDBJ whole genome shotgun (WGS) entry which is preliminary data.</text>
</comment>
<feature type="transmembrane region" description="Helical" evidence="1">
    <location>
        <begin position="36"/>
        <end position="56"/>
    </location>
</feature>
<dbReference type="AlphaFoldDB" id="A0A4V2SLT8"/>
<gene>
    <name evidence="2" type="ORF">EV195_105137</name>
</gene>
<organism evidence="2 3">
    <name type="scientific">Tenacibaculum skagerrakense</name>
    <dbReference type="NCBI Taxonomy" id="186571"/>
    <lineage>
        <taxon>Bacteria</taxon>
        <taxon>Pseudomonadati</taxon>
        <taxon>Bacteroidota</taxon>
        <taxon>Flavobacteriia</taxon>
        <taxon>Flavobacteriales</taxon>
        <taxon>Flavobacteriaceae</taxon>
        <taxon>Tenacibaculum</taxon>
    </lineage>
</organism>
<sequence>MITAKNITVTTTTERKNISLIEMINDKIKKEQENSFGISMLFVMISTMISSISIGLALHGGFSYPIVALSSMTAMATNAAAFSQSPFKYVVWLGMISIITNTLLVIIQLPKLF</sequence>
<evidence type="ECO:0000256" key="1">
    <source>
        <dbReference type="SAM" id="Phobius"/>
    </source>
</evidence>
<reference evidence="2 3" key="1">
    <citation type="submission" date="2019-03" db="EMBL/GenBank/DDBJ databases">
        <title>Genomic Encyclopedia of Type Strains, Phase IV (KMG-IV): sequencing the most valuable type-strain genomes for metagenomic binning, comparative biology and taxonomic classification.</title>
        <authorList>
            <person name="Goeker M."/>
        </authorList>
    </citation>
    <scope>NUCLEOTIDE SEQUENCE [LARGE SCALE GENOMIC DNA]</scope>
    <source>
        <strain evidence="2 3">DSM 14836</strain>
    </source>
</reference>
<keyword evidence="1" id="KW-0472">Membrane</keyword>
<feature type="transmembrane region" description="Helical" evidence="1">
    <location>
        <begin position="89"/>
        <end position="109"/>
    </location>
</feature>
<keyword evidence="3" id="KW-1185">Reference proteome</keyword>
<evidence type="ECO:0000313" key="3">
    <source>
        <dbReference type="Proteomes" id="UP000294564"/>
    </source>
</evidence>